<dbReference type="OrthoDB" id="9781032at2"/>
<dbReference type="GO" id="GO:0046657">
    <property type="term" value="P:folic acid catabolic process"/>
    <property type="evidence" value="ECO:0007669"/>
    <property type="project" value="TreeGrafter"/>
</dbReference>
<keyword evidence="4" id="KW-1185">Reference proteome</keyword>
<dbReference type="GO" id="GO:0016805">
    <property type="term" value="F:dipeptidase activity"/>
    <property type="evidence" value="ECO:0007669"/>
    <property type="project" value="TreeGrafter"/>
</dbReference>
<dbReference type="InterPro" id="IPR011650">
    <property type="entry name" value="Peptidase_M20_dimer"/>
</dbReference>
<reference evidence="4" key="1">
    <citation type="submission" date="2009-12" db="EMBL/GenBank/DDBJ databases">
        <title>Complete sequence of Treponema primitia strain ZAS-2.</title>
        <authorList>
            <person name="Tetu S.G."/>
            <person name="Matson E."/>
            <person name="Ren Q."/>
            <person name="Seshadri R."/>
            <person name="Elbourne L."/>
            <person name="Hassan K.A."/>
            <person name="Durkin A."/>
            <person name="Radune D."/>
            <person name="Mohamoud Y."/>
            <person name="Shay R."/>
            <person name="Jin S."/>
            <person name="Zhang X."/>
            <person name="Lucey K."/>
            <person name="Ballor N.R."/>
            <person name="Ottesen E."/>
            <person name="Rosenthal R."/>
            <person name="Allen A."/>
            <person name="Leadbetter J.R."/>
            <person name="Paulsen I.T."/>
        </authorList>
    </citation>
    <scope>NUCLEOTIDE SEQUENCE [LARGE SCALE GENOMIC DNA]</scope>
    <source>
        <strain evidence="4">ATCC BAA-887 / DSM 12427 / ZAS-2</strain>
    </source>
</reference>
<dbReference type="NCBIfam" id="TIGR01891">
    <property type="entry name" value="amidohydrolases"/>
    <property type="match status" value="1"/>
</dbReference>
<feature type="domain" description="Peptidase M20 dimerisation" evidence="2">
    <location>
        <begin position="190"/>
        <end position="277"/>
    </location>
</feature>
<dbReference type="Pfam" id="PF07687">
    <property type="entry name" value="M20_dimer"/>
    <property type="match status" value="1"/>
</dbReference>
<dbReference type="PANTHER" id="PTHR30575:SF0">
    <property type="entry name" value="XAA-ARG DIPEPTIDASE"/>
    <property type="match status" value="1"/>
</dbReference>
<reference evidence="3 4" key="2">
    <citation type="journal article" date="2011" name="ISME J.">
        <title>RNA-seq reveals cooperative metabolic interactions between two termite-gut spirochete species in co-culture.</title>
        <authorList>
            <person name="Rosenthal A.Z."/>
            <person name="Matson E.G."/>
            <person name="Eldar A."/>
            <person name="Leadbetter J.R."/>
        </authorList>
    </citation>
    <scope>NUCLEOTIDE SEQUENCE [LARGE SCALE GENOMIC DNA]</scope>
    <source>
        <strain evidence="4">ATCC BAA-887 / DSM 12427 / ZAS-2</strain>
    </source>
</reference>
<dbReference type="AlphaFoldDB" id="F5YRD5"/>
<dbReference type="PANTHER" id="PTHR30575">
    <property type="entry name" value="PEPTIDASE M20"/>
    <property type="match status" value="1"/>
</dbReference>
<proteinExistence type="predicted"/>
<dbReference type="SUPFAM" id="SSF53187">
    <property type="entry name" value="Zn-dependent exopeptidases"/>
    <property type="match status" value="1"/>
</dbReference>
<dbReference type="InterPro" id="IPR017145">
    <property type="entry name" value="Aminobenzoyl-glu_utiliz_pB"/>
</dbReference>
<dbReference type="FunFam" id="3.30.70.360:FF:000004">
    <property type="entry name" value="Peptidase M20 domain-containing protein 2"/>
    <property type="match status" value="1"/>
</dbReference>
<dbReference type="eggNOG" id="COG1473">
    <property type="taxonomic scope" value="Bacteria"/>
</dbReference>
<dbReference type="RefSeq" id="WP_015708783.1">
    <property type="nucleotide sequence ID" value="NC_015578.1"/>
</dbReference>
<dbReference type="InterPro" id="IPR017439">
    <property type="entry name" value="Amidohydrolase"/>
</dbReference>
<dbReference type="Gene3D" id="3.30.70.360">
    <property type="match status" value="1"/>
</dbReference>
<dbReference type="GO" id="GO:0071713">
    <property type="term" value="F:para-aminobenzoyl-glutamate hydrolase activity"/>
    <property type="evidence" value="ECO:0007669"/>
    <property type="project" value="TreeGrafter"/>
</dbReference>
<dbReference type="KEGG" id="tpi:TREPR_1299"/>
<organism evidence="3 4">
    <name type="scientific">Treponema primitia (strain ATCC BAA-887 / DSM 12427 / ZAS-2)</name>
    <dbReference type="NCBI Taxonomy" id="545694"/>
    <lineage>
        <taxon>Bacteria</taxon>
        <taxon>Pseudomonadati</taxon>
        <taxon>Spirochaetota</taxon>
        <taxon>Spirochaetia</taxon>
        <taxon>Spirochaetales</taxon>
        <taxon>Treponemataceae</taxon>
        <taxon>Treponema</taxon>
    </lineage>
</organism>
<dbReference type="PIRSF" id="PIRSF037227">
    <property type="entry name" value="Aminobenzoyl-glu_utiliz_pB"/>
    <property type="match status" value="1"/>
</dbReference>
<evidence type="ECO:0000313" key="4">
    <source>
        <dbReference type="Proteomes" id="UP000009223"/>
    </source>
</evidence>
<dbReference type="EMBL" id="CP001843">
    <property type="protein sequence ID" value="AEF85786.1"/>
    <property type="molecule type" value="Genomic_DNA"/>
</dbReference>
<dbReference type="STRING" id="545694.TREPR_1299"/>
<keyword evidence="1" id="KW-0378">Hydrolase</keyword>
<dbReference type="HOGENOM" id="CLU_031812_0_1_12"/>
<dbReference type="CDD" id="cd05673">
    <property type="entry name" value="M20_Acy1L2_AbgB"/>
    <property type="match status" value="1"/>
</dbReference>
<dbReference type="InterPro" id="IPR036264">
    <property type="entry name" value="Bact_exopeptidase_dim_dom"/>
</dbReference>
<gene>
    <name evidence="3" type="ordered locus">TREPR_1299</name>
</gene>
<dbReference type="InterPro" id="IPR002933">
    <property type="entry name" value="Peptidase_M20"/>
</dbReference>
<sequence length="481" mass="51614">MTKSQIPEYLDGIQGLLSGLSDKIWDYAETAFEEFQSAALLKATLSEHGFGVEEKIGGIDTAFCGIWGAGKPVIGILAEFDALSGLSQKAHTAAPEALIPGGNGHGCGHNLFGAASLGAALAVKEYLEANKIPGTIKVYGCPGEEGGSGKAFMAREGAFNGLDAAFAWHPNALNGVMDVTLLANYQIFYKFKGKASHAAAAPHLGRSALDAVELMNVGVNYLREHVIQEARIHYAVTNTGGFSPNVVQSSADVLYLIRAPKTPQVEEIYRRINKIAQGAALMTETEVEIEFIKASANVVPNKVLSQVMYDNFLTQTLPEYTTEEQEFAKRIAGTCTKPRGAEIKALLSRPKVQKEYIELLGDKNLCGIVLPFSMEDQPILIPASSDVGDVSWNVPTAQVATACYVLGTPEHSWQLVSQGRTSLGHKGMLLAAKVIAASCVDLFEHPEIAEKAKDELTERLEGESYHSAIPKGVKPQAISKL</sequence>
<name>F5YRD5_TREPZ</name>
<dbReference type="InterPro" id="IPR052030">
    <property type="entry name" value="Peptidase_M20/M20A_hydrolases"/>
</dbReference>
<evidence type="ECO:0000259" key="2">
    <source>
        <dbReference type="Pfam" id="PF07687"/>
    </source>
</evidence>
<dbReference type="Gene3D" id="3.40.630.10">
    <property type="entry name" value="Zn peptidases"/>
    <property type="match status" value="2"/>
</dbReference>
<dbReference type="Proteomes" id="UP000009223">
    <property type="component" value="Chromosome"/>
</dbReference>
<accession>F5YRD5</accession>
<dbReference type="GO" id="GO:0005737">
    <property type="term" value="C:cytoplasm"/>
    <property type="evidence" value="ECO:0007669"/>
    <property type="project" value="TreeGrafter"/>
</dbReference>
<dbReference type="SUPFAM" id="SSF55031">
    <property type="entry name" value="Bacterial exopeptidase dimerisation domain"/>
    <property type="match status" value="1"/>
</dbReference>
<evidence type="ECO:0000313" key="3">
    <source>
        <dbReference type="EMBL" id="AEF85786.1"/>
    </source>
</evidence>
<dbReference type="Pfam" id="PF01546">
    <property type="entry name" value="Peptidase_M20"/>
    <property type="match status" value="1"/>
</dbReference>
<evidence type="ECO:0000256" key="1">
    <source>
        <dbReference type="ARBA" id="ARBA00022801"/>
    </source>
</evidence>
<protein>
    <submittedName>
        <fullName evidence="3">Aminobenzoyl-glutamate utilization protein B</fullName>
    </submittedName>
</protein>